<dbReference type="Proteomes" id="UP001488805">
    <property type="component" value="Unassembled WGS sequence"/>
</dbReference>
<keyword evidence="2" id="KW-1185">Reference proteome</keyword>
<sequence>MPSPSDDAFTVRRCLHCQTMPSLADEMPSPADDAFTVRRCLHRQTMPSLSDDAFTGRRDAFTGRRSFYSFLMNHTLLQQKLKESLSTISRPAMTLG</sequence>
<dbReference type="EMBL" id="JBCEZU010000221">
    <property type="protein sequence ID" value="KAK9522038.1"/>
    <property type="molecule type" value="Genomic_DNA"/>
</dbReference>
<proteinExistence type="predicted"/>
<protein>
    <submittedName>
        <fullName evidence="1">Uncharacterized protein</fullName>
    </submittedName>
</protein>
<evidence type="ECO:0000313" key="2">
    <source>
        <dbReference type="Proteomes" id="UP001488805"/>
    </source>
</evidence>
<evidence type="ECO:0000313" key="1">
    <source>
        <dbReference type="EMBL" id="KAK9522038.1"/>
    </source>
</evidence>
<organism evidence="1 2">
    <name type="scientific">Zoarces viviparus</name>
    <name type="common">Viviparous eelpout</name>
    <name type="synonym">Blennius viviparus</name>
    <dbReference type="NCBI Taxonomy" id="48416"/>
    <lineage>
        <taxon>Eukaryota</taxon>
        <taxon>Metazoa</taxon>
        <taxon>Chordata</taxon>
        <taxon>Craniata</taxon>
        <taxon>Vertebrata</taxon>
        <taxon>Euteleostomi</taxon>
        <taxon>Actinopterygii</taxon>
        <taxon>Neopterygii</taxon>
        <taxon>Teleostei</taxon>
        <taxon>Neoteleostei</taxon>
        <taxon>Acanthomorphata</taxon>
        <taxon>Eupercaria</taxon>
        <taxon>Perciformes</taxon>
        <taxon>Cottioidei</taxon>
        <taxon>Zoarcales</taxon>
        <taxon>Zoarcidae</taxon>
        <taxon>Zoarcinae</taxon>
        <taxon>Zoarces</taxon>
    </lineage>
</organism>
<dbReference type="AlphaFoldDB" id="A0AAW1EIG7"/>
<accession>A0AAW1EIG7</accession>
<name>A0AAW1EIG7_ZOAVI</name>
<comment type="caution">
    <text evidence="1">The sequence shown here is derived from an EMBL/GenBank/DDBJ whole genome shotgun (WGS) entry which is preliminary data.</text>
</comment>
<gene>
    <name evidence="1" type="ORF">VZT92_018531</name>
</gene>
<reference evidence="1 2" key="1">
    <citation type="journal article" date="2024" name="Genome Biol. Evol.">
        <title>Chromosome-level genome assembly of the viviparous eelpout Zoarces viviparus.</title>
        <authorList>
            <person name="Fuhrmann N."/>
            <person name="Brasseur M.V."/>
            <person name="Bakowski C.E."/>
            <person name="Podsiadlowski L."/>
            <person name="Prost S."/>
            <person name="Krehenwinkel H."/>
            <person name="Mayer C."/>
        </authorList>
    </citation>
    <scope>NUCLEOTIDE SEQUENCE [LARGE SCALE GENOMIC DNA]</scope>
    <source>
        <strain evidence="1">NO-MEL_2022_Ind0_liver</strain>
    </source>
</reference>